<evidence type="ECO:0000313" key="1">
    <source>
        <dbReference type="EMBL" id="KAH3848058.1"/>
    </source>
</evidence>
<accession>A0A9D4KYJ7</accession>
<comment type="caution">
    <text evidence="1">The sequence shown here is derived from an EMBL/GenBank/DDBJ whole genome shotgun (WGS) entry which is preliminary data.</text>
</comment>
<organism evidence="1 2">
    <name type="scientific">Dreissena polymorpha</name>
    <name type="common">Zebra mussel</name>
    <name type="synonym">Mytilus polymorpha</name>
    <dbReference type="NCBI Taxonomy" id="45954"/>
    <lineage>
        <taxon>Eukaryota</taxon>
        <taxon>Metazoa</taxon>
        <taxon>Spiralia</taxon>
        <taxon>Lophotrochozoa</taxon>
        <taxon>Mollusca</taxon>
        <taxon>Bivalvia</taxon>
        <taxon>Autobranchia</taxon>
        <taxon>Heteroconchia</taxon>
        <taxon>Euheterodonta</taxon>
        <taxon>Imparidentia</taxon>
        <taxon>Neoheterodontei</taxon>
        <taxon>Myida</taxon>
        <taxon>Dreissenoidea</taxon>
        <taxon>Dreissenidae</taxon>
        <taxon>Dreissena</taxon>
    </lineage>
</organism>
<dbReference type="EMBL" id="JAIWYP010000003">
    <property type="protein sequence ID" value="KAH3848058.1"/>
    <property type="molecule type" value="Genomic_DNA"/>
</dbReference>
<evidence type="ECO:0000313" key="2">
    <source>
        <dbReference type="Proteomes" id="UP000828390"/>
    </source>
</evidence>
<proteinExistence type="predicted"/>
<reference evidence="1" key="1">
    <citation type="journal article" date="2019" name="bioRxiv">
        <title>The Genome of the Zebra Mussel, Dreissena polymorpha: A Resource for Invasive Species Research.</title>
        <authorList>
            <person name="McCartney M.A."/>
            <person name="Auch B."/>
            <person name="Kono T."/>
            <person name="Mallez S."/>
            <person name="Zhang Y."/>
            <person name="Obille A."/>
            <person name="Becker A."/>
            <person name="Abrahante J.E."/>
            <person name="Garbe J."/>
            <person name="Badalamenti J.P."/>
            <person name="Herman A."/>
            <person name="Mangelson H."/>
            <person name="Liachko I."/>
            <person name="Sullivan S."/>
            <person name="Sone E.D."/>
            <person name="Koren S."/>
            <person name="Silverstein K.A.T."/>
            <person name="Beckman K.B."/>
            <person name="Gohl D.M."/>
        </authorList>
    </citation>
    <scope>NUCLEOTIDE SEQUENCE</scope>
    <source>
        <strain evidence="1">Duluth1</strain>
        <tissue evidence="1">Whole animal</tissue>
    </source>
</reference>
<gene>
    <name evidence="1" type="ORF">DPMN_090404</name>
</gene>
<protein>
    <submittedName>
        <fullName evidence="1">Uncharacterized protein</fullName>
    </submittedName>
</protein>
<keyword evidence="2" id="KW-1185">Reference proteome</keyword>
<name>A0A9D4KYJ7_DREPO</name>
<dbReference type="AlphaFoldDB" id="A0A9D4KYJ7"/>
<reference evidence="1" key="2">
    <citation type="submission" date="2020-11" db="EMBL/GenBank/DDBJ databases">
        <authorList>
            <person name="McCartney M.A."/>
            <person name="Auch B."/>
            <person name="Kono T."/>
            <person name="Mallez S."/>
            <person name="Becker A."/>
            <person name="Gohl D.M."/>
            <person name="Silverstein K.A.T."/>
            <person name="Koren S."/>
            <person name="Bechman K.B."/>
            <person name="Herman A."/>
            <person name="Abrahante J.E."/>
            <person name="Garbe J."/>
        </authorList>
    </citation>
    <scope>NUCLEOTIDE SEQUENCE</scope>
    <source>
        <strain evidence="1">Duluth1</strain>
        <tissue evidence="1">Whole animal</tissue>
    </source>
</reference>
<dbReference type="Proteomes" id="UP000828390">
    <property type="component" value="Unassembled WGS sequence"/>
</dbReference>
<sequence length="56" mass="6594">MLMMVDLKMQILKVIQETRLPKTKTCTAMMTFLTAQRALTLTQSQTERCLLDRVYR</sequence>